<sequence length="549" mass="60912">MGYFSGWKIKYQIFTPIAFLLIAILTVAALGLKVNHQIAQNTHMLTDYLSPATATVLNADRDLYQSVVALRDYMYLSSQQQKTKEQLDTYHENQQQAYDRMLKSRELGEKAGIKLIPQEHQTYINTFNQWKNLSEKVIRLVNNGQYQPAYAILTQDQEKAFATLRLYYDKFGEKLESRRQAVAQEIHYLEAQQELYTTVACLFAVVVGLWFLFYIPRLISTRLQALTAKMKELSQSGGDLTLRLPDTGNNELSQLAKSTNEFIMYLHNMLLTIEDEVSGIHNHANQLKILTSKTGTSATHQNTALDDIAHSISELNTAISEVAQQSQRSSDESNHARTDVTNSHQGIQNAIHQITALVQEMEGAASVISKLEQDSQSINSVVDTILGIAEQTNLLALNAAIEAARAGDSGRGFAVVADEVRALAQKTQESTQSIQTTLSELNTGVTKAVDTIKSSTEKAVETSGYTDSAGADMNLIIERVNSITDFSVQIAAATEEQSMVVNQVNNNMEQMRESSREVEVNASEANNAINEVTLSIQKLSQQVASFKLS</sequence>
<evidence type="ECO:0000259" key="10">
    <source>
        <dbReference type="PROSITE" id="PS50192"/>
    </source>
</evidence>
<keyword evidence="13" id="KW-1185">Reference proteome</keyword>
<dbReference type="GO" id="GO:0005886">
    <property type="term" value="C:plasma membrane"/>
    <property type="evidence" value="ECO:0007669"/>
    <property type="project" value="UniProtKB-SubCell"/>
</dbReference>
<dbReference type="Gene3D" id="1.10.287.950">
    <property type="entry name" value="Methyl-accepting chemotaxis protein"/>
    <property type="match status" value="1"/>
</dbReference>
<proteinExistence type="inferred from homology"/>
<keyword evidence="8" id="KW-0472">Membrane</keyword>
<dbReference type="RefSeq" id="WP_072954118.1">
    <property type="nucleotide sequence ID" value="NZ_FQUH01000001.1"/>
</dbReference>
<dbReference type="SMART" id="SM00304">
    <property type="entry name" value="HAMP"/>
    <property type="match status" value="1"/>
</dbReference>
<dbReference type="SUPFAM" id="SSF58104">
    <property type="entry name" value="Methyl-accepting chemotaxis protein (MCP) signaling domain"/>
    <property type="match status" value="1"/>
</dbReference>
<dbReference type="GO" id="GO:0006935">
    <property type="term" value="P:chemotaxis"/>
    <property type="evidence" value="ECO:0007669"/>
    <property type="project" value="InterPro"/>
</dbReference>
<dbReference type="PROSITE" id="PS50885">
    <property type="entry name" value="HAMP"/>
    <property type="match status" value="1"/>
</dbReference>
<evidence type="ECO:0000256" key="5">
    <source>
        <dbReference type="PROSITE-ProRule" id="PRU00284"/>
    </source>
</evidence>
<dbReference type="SMART" id="SM00283">
    <property type="entry name" value="MA"/>
    <property type="match status" value="1"/>
</dbReference>
<dbReference type="PROSITE" id="PS50192">
    <property type="entry name" value="T_SNARE"/>
    <property type="match status" value="1"/>
</dbReference>
<name>A0A1M4SDL5_VIBGA</name>
<evidence type="ECO:0000313" key="13">
    <source>
        <dbReference type="Proteomes" id="UP000184159"/>
    </source>
</evidence>
<feature type="domain" description="Methyl-accepting transducer" evidence="9">
    <location>
        <begin position="276"/>
        <end position="512"/>
    </location>
</feature>
<comment type="similarity">
    <text evidence="4">Belongs to the methyl-accepting chemotaxis (MCP) protein family.</text>
</comment>
<dbReference type="GO" id="GO:0004888">
    <property type="term" value="F:transmembrane signaling receptor activity"/>
    <property type="evidence" value="ECO:0007669"/>
    <property type="project" value="InterPro"/>
</dbReference>
<evidence type="ECO:0000256" key="2">
    <source>
        <dbReference type="ARBA" id="ARBA00022519"/>
    </source>
</evidence>
<evidence type="ECO:0000259" key="9">
    <source>
        <dbReference type="PROSITE" id="PS50111"/>
    </source>
</evidence>
<keyword evidence="8" id="KW-1133">Transmembrane helix</keyword>
<accession>A0A1M4SDL5</accession>
<keyword evidence="8" id="KW-0812">Transmembrane</keyword>
<dbReference type="EMBL" id="FQUH01000001">
    <property type="protein sequence ID" value="SHE30258.1"/>
    <property type="molecule type" value="Genomic_DNA"/>
</dbReference>
<dbReference type="Pfam" id="PF00015">
    <property type="entry name" value="MCPsignal"/>
    <property type="match status" value="1"/>
</dbReference>
<dbReference type="PANTHER" id="PTHR32089:SF112">
    <property type="entry name" value="LYSOZYME-LIKE PROTEIN-RELATED"/>
    <property type="match status" value="1"/>
</dbReference>
<evidence type="ECO:0000256" key="7">
    <source>
        <dbReference type="SAM" id="MobiDB-lite"/>
    </source>
</evidence>
<dbReference type="InterPro" id="IPR000727">
    <property type="entry name" value="T_SNARE_dom"/>
</dbReference>
<keyword evidence="6" id="KW-0175">Coiled coil</keyword>
<dbReference type="PANTHER" id="PTHR32089">
    <property type="entry name" value="METHYL-ACCEPTING CHEMOTAXIS PROTEIN MCPB"/>
    <property type="match status" value="1"/>
</dbReference>
<comment type="subcellular location">
    <subcellularLocation>
        <location evidence="1">Cell inner membrane</location>
        <topology evidence="1">Multi-pass membrane protein</topology>
    </subcellularLocation>
</comment>
<dbReference type="Pfam" id="PF12729">
    <property type="entry name" value="4HB_MCP_1"/>
    <property type="match status" value="1"/>
</dbReference>
<dbReference type="InterPro" id="IPR003660">
    <property type="entry name" value="HAMP_dom"/>
</dbReference>
<dbReference type="InterPro" id="IPR024478">
    <property type="entry name" value="HlyB_4HB_MCP"/>
</dbReference>
<dbReference type="Proteomes" id="UP000184159">
    <property type="component" value="Unassembled WGS sequence"/>
</dbReference>
<gene>
    <name evidence="12" type="ORF">SAMN02745781_00037</name>
</gene>
<dbReference type="PROSITE" id="PS50111">
    <property type="entry name" value="CHEMOTAXIS_TRANSDUC_2"/>
    <property type="match status" value="1"/>
</dbReference>
<dbReference type="AlphaFoldDB" id="A0A1M4SDL5"/>
<dbReference type="CDD" id="cd11386">
    <property type="entry name" value="MCP_signal"/>
    <property type="match status" value="1"/>
</dbReference>
<dbReference type="GO" id="GO:0007165">
    <property type="term" value="P:signal transduction"/>
    <property type="evidence" value="ECO:0007669"/>
    <property type="project" value="UniProtKB-KW"/>
</dbReference>
<feature type="coiled-coil region" evidence="6">
    <location>
        <begin position="501"/>
        <end position="542"/>
    </location>
</feature>
<evidence type="ECO:0000259" key="11">
    <source>
        <dbReference type="PROSITE" id="PS50885"/>
    </source>
</evidence>
<dbReference type="PRINTS" id="PR00260">
    <property type="entry name" value="CHEMTRNSDUCR"/>
</dbReference>
<evidence type="ECO:0000256" key="8">
    <source>
        <dbReference type="SAM" id="Phobius"/>
    </source>
</evidence>
<evidence type="ECO:0000256" key="4">
    <source>
        <dbReference type="ARBA" id="ARBA00029447"/>
    </source>
</evidence>
<evidence type="ECO:0000256" key="1">
    <source>
        <dbReference type="ARBA" id="ARBA00004429"/>
    </source>
</evidence>
<keyword evidence="2" id="KW-0997">Cell inner membrane</keyword>
<keyword evidence="2" id="KW-1003">Cell membrane</keyword>
<feature type="domain" description="T-SNARE coiled-coil homology" evidence="10">
    <location>
        <begin position="267"/>
        <end position="329"/>
    </location>
</feature>
<feature type="compositionally biased region" description="Basic and acidic residues" evidence="7">
    <location>
        <begin position="329"/>
        <end position="338"/>
    </location>
</feature>
<reference evidence="13" key="1">
    <citation type="submission" date="2016-11" db="EMBL/GenBank/DDBJ databases">
        <authorList>
            <person name="Varghese N."/>
            <person name="Submissions S."/>
        </authorList>
    </citation>
    <scope>NUCLEOTIDE SEQUENCE [LARGE SCALE GENOMIC DNA]</scope>
    <source>
        <strain evidence="13">DSM 21264</strain>
    </source>
</reference>
<evidence type="ECO:0000256" key="6">
    <source>
        <dbReference type="SAM" id="Coils"/>
    </source>
</evidence>
<feature type="domain" description="HAMP" evidence="11">
    <location>
        <begin position="217"/>
        <end position="271"/>
    </location>
</feature>
<dbReference type="CDD" id="cd06225">
    <property type="entry name" value="HAMP"/>
    <property type="match status" value="1"/>
</dbReference>
<feature type="transmembrane region" description="Helical" evidence="8">
    <location>
        <begin position="13"/>
        <end position="32"/>
    </location>
</feature>
<feature type="transmembrane region" description="Helical" evidence="8">
    <location>
        <begin position="195"/>
        <end position="215"/>
    </location>
</feature>
<keyword evidence="3 5" id="KW-0807">Transducer</keyword>
<evidence type="ECO:0000256" key="3">
    <source>
        <dbReference type="ARBA" id="ARBA00023224"/>
    </source>
</evidence>
<feature type="region of interest" description="Disordered" evidence="7">
    <location>
        <begin position="323"/>
        <end position="345"/>
    </location>
</feature>
<dbReference type="FunFam" id="1.10.287.950:FF:000001">
    <property type="entry name" value="Methyl-accepting chemotaxis sensory transducer"/>
    <property type="match status" value="1"/>
</dbReference>
<organism evidence="12 13">
    <name type="scientific">Vibrio gazogenes DSM 21264 = NBRC 103151</name>
    <dbReference type="NCBI Taxonomy" id="1123492"/>
    <lineage>
        <taxon>Bacteria</taxon>
        <taxon>Pseudomonadati</taxon>
        <taxon>Pseudomonadota</taxon>
        <taxon>Gammaproteobacteria</taxon>
        <taxon>Vibrionales</taxon>
        <taxon>Vibrionaceae</taxon>
        <taxon>Vibrio</taxon>
    </lineage>
</organism>
<dbReference type="Pfam" id="PF00672">
    <property type="entry name" value="HAMP"/>
    <property type="match status" value="1"/>
</dbReference>
<dbReference type="InterPro" id="IPR004089">
    <property type="entry name" value="MCPsignal_dom"/>
</dbReference>
<protein>
    <submittedName>
        <fullName evidence="12">Methyl-accepting chemotaxis sensory transducer with TarH sensor</fullName>
    </submittedName>
</protein>
<dbReference type="InterPro" id="IPR004090">
    <property type="entry name" value="Chemotax_Me-accpt_rcpt"/>
</dbReference>
<evidence type="ECO:0000313" key="12">
    <source>
        <dbReference type="EMBL" id="SHE30258.1"/>
    </source>
</evidence>